<comment type="caution">
    <text evidence="1">The sequence shown here is derived from an EMBL/GenBank/DDBJ whole genome shotgun (WGS) entry which is preliminary data.</text>
</comment>
<feature type="non-terminal residue" evidence="1">
    <location>
        <position position="1"/>
    </location>
</feature>
<protein>
    <submittedName>
        <fullName evidence="1">13910_t:CDS:1</fullName>
    </submittedName>
</protein>
<keyword evidence="2" id="KW-1185">Reference proteome</keyword>
<sequence length="99" mass="11096">SVNELVTVKDHNFPTGSKMKLIPSVYLVINLADSSNTLRTGRLFIFIRPEYFIGTSSTTHIVDLESIFSNEEFSTTLKKKGKVRPIWILLVDGGPDENP</sequence>
<dbReference type="EMBL" id="CAMKVN010021270">
    <property type="protein sequence ID" value="CAI2199417.1"/>
    <property type="molecule type" value="Genomic_DNA"/>
</dbReference>
<name>A0A9W4TDD2_9GLOM</name>
<reference evidence="1" key="1">
    <citation type="submission" date="2022-08" db="EMBL/GenBank/DDBJ databases">
        <authorList>
            <person name="Kallberg Y."/>
            <person name="Tangrot J."/>
            <person name="Rosling A."/>
        </authorList>
    </citation>
    <scope>NUCLEOTIDE SEQUENCE</scope>
    <source>
        <strain evidence="1">Wild A</strain>
    </source>
</reference>
<evidence type="ECO:0000313" key="2">
    <source>
        <dbReference type="Proteomes" id="UP001153678"/>
    </source>
</evidence>
<dbReference type="OrthoDB" id="10065089at2759"/>
<feature type="non-terminal residue" evidence="1">
    <location>
        <position position="99"/>
    </location>
</feature>
<dbReference type="PANTHER" id="PTHR46954:SF1">
    <property type="entry name" value="C2H2-TYPE DOMAIN-CONTAINING PROTEIN"/>
    <property type="match status" value="1"/>
</dbReference>
<evidence type="ECO:0000313" key="1">
    <source>
        <dbReference type="EMBL" id="CAI2199417.1"/>
    </source>
</evidence>
<dbReference type="Proteomes" id="UP001153678">
    <property type="component" value="Unassembled WGS sequence"/>
</dbReference>
<proteinExistence type="predicted"/>
<organism evidence="1 2">
    <name type="scientific">Funneliformis geosporum</name>
    <dbReference type="NCBI Taxonomy" id="1117311"/>
    <lineage>
        <taxon>Eukaryota</taxon>
        <taxon>Fungi</taxon>
        <taxon>Fungi incertae sedis</taxon>
        <taxon>Mucoromycota</taxon>
        <taxon>Glomeromycotina</taxon>
        <taxon>Glomeromycetes</taxon>
        <taxon>Glomerales</taxon>
        <taxon>Glomeraceae</taxon>
        <taxon>Funneliformis</taxon>
    </lineage>
</organism>
<gene>
    <name evidence="1" type="ORF">FWILDA_LOCUS19063</name>
</gene>
<dbReference type="AlphaFoldDB" id="A0A9W4TDD2"/>
<dbReference type="PANTHER" id="PTHR46954">
    <property type="entry name" value="C2H2-TYPE DOMAIN-CONTAINING PROTEIN"/>
    <property type="match status" value="1"/>
</dbReference>
<accession>A0A9W4TDD2</accession>